<evidence type="ECO:0000256" key="9">
    <source>
        <dbReference type="SAM" id="Phobius"/>
    </source>
</evidence>
<sequence>MDAPVGRSGGTDMLVESGLALPLAGLLAGTAMGYVARRQHFCTLSALERRWYAGDDNGLRAWGLAILVAIVLTQLLVLAGQFAPEQSFYLTPAFGWTGAILGGLAFGVGMALVGTCGFGALVRLGGGSLRGLVVILVLGLSALAAQRGILALGRVALVDSQAYDLTRLGAPDQTLGAVASALAGRDLRWLMTLAVVVALGTWVFRSASFRSDRGKILAGTAIGAAVTFGWLATTWVASRSFVPVQVESASFVVPPGDLLLQIVAYTGALPDYGVGLVLGVVVGAALAAWRRGDVRWEACDDARELSRHLLGAMLMGVGGVFSLGCTIGQGISAASLLTISAPIVLISIAIGARLGLAYILEGSIRHAFRGIERRPAE</sequence>
<feature type="transmembrane region" description="Helical" evidence="9">
    <location>
        <begin position="129"/>
        <end position="149"/>
    </location>
</feature>
<keyword evidence="4" id="KW-0997">Cell inner membrane</keyword>
<evidence type="ECO:0000256" key="7">
    <source>
        <dbReference type="ARBA" id="ARBA00023136"/>
    </source>
</evidence>
<keyword evidence="5 9" id="KW-0812">Transmembrane</keyword>
<gene>
    <name evidence="10" type="ORF">SI859A1_01998</name>
</gene>
<keyword evidence="3" id="KW-1003">Cell membrane</keyword>
<feature type="transmembrane region" description="Helical" evidence="9">
    <location>
        <begin position="216"/>
        <end position="238"/>
    </location>
</feature>
<feature type="transmembrane region" description="Helical" evidence="9">
    <location>
        <begin position="99"/>
        <end position="122"/>
    </location>
</feature>
<evidence type="ECO:0000256" key="1">
    <source>
        <dbReference type="ARBA" id="ARBA00004429"/>
    </source>
</evidence>
<feature type="transmembrane region" description="Helical" evidence="9">
    <location>
        <begin position="187"/>
        <end position="204"/>
    </location>
</feature>
<dbReference type="AlphaFoldDB" id="Q1YN46"/>
<name>Q1YN46_AURMS</name>
<keyword evidence="2" id="KW-0813">Transport</keyword>
<keyword evidence="11" id="KW-1185">Reference proteome</keyword>
<dbReference type="RefSeq" id="WP_009209827.1">
    <property type="nucleotide sequence ID" value="NZ_CH672387.1"/>
</dbReference>
<organism evidence="10 11">
    <name type="scientific">Aurantimonas manganoxydans (strain ATCC BAA-1229 / DSM 21871 / SI85-9A1)</name>
    <dbReference type="NCBI Taxonomy" id="287752"/>
    <lineage>
        <taxon>Bacteria</taxon>
        <taxon>Pseudomonadati</taxon>
        <taxon>Pseudomonadota</taxon>
        <taxon>Alphaproteobacteria</taxon>
        <taxon>Hyphomicrobiales</taxon>
        <taxon>Aurantimonadaceae</taxon>
        <taxon>Aurantimonas</taxon>
    </lineage>
</organism>
<proteinExistence type="inferred from homology"/>
<dbReference type="HOGENOM" id="CLU_050656_2_0_5"/>
<evidence type="ECO:0000256" key="6">
    <source>
        <dbReference type="ARBA" id="ARBA00022989"/>
    </source>
</evidence>
<dbReference type="InterPro" id="IPR007272">
    <property type="entry name" value="Sulf_transp_TsuA/YedE"/>
</dbReference>
<comment type="caution">
    <text evidence="10">The sequence shown here is derived from an EMBL/GenBank/DDBJ whole genome shotgun (WGS) entry which is preliminary data.</text>
</comment>
<comment type="similarity">
    <text evidence="8">Belongs to the TsuA/YedE (TC 9.B.102) family.</text>
</comment>
<evidence type="ECO:0000256" key="8">
    <source>
        <dbReference type="ARBA" id="ARBA00035655"/>
    </source>
</evidence>
<dbReference type="PANTHER" id="PTHR30574">
    <property type="entry name" value="INNER MEMBRANE PROTEIN YEDE"/>
    <property type="match status" value="1"/>
</dbReference>
<evidence type="ECO:0000256" key="4">
    <source>
        <dbReference type="ARBA" id="ARBA00022519"/>
    </source>
</evidence>
<dbReference type="Proteomes" id="UP000000321">
    <property type="component" value="Unassembled WGS sequence"/>
</dbReference>
<accession>Q1YN46</accession>
<evidence type="ECO:0000256" key="5">
    <source>
        <dbReference type="ARBA" id="ARBA00022692"/>
    </source>
</evidence>
<feature type="transmembrane region" description="Helical" evidence="9">
    <location>
        <begin position="258"/>
        <end position="289"/>
    </location>
</feature>
<evidence type="ECO:0000256" key="2">
    <source>
        <dbReference type="ARBA" id="ARBA00022448"/>
    </source>
</evidence>
<dbReference type="PANTHER" id="PTHR30574:SF1">
    <property type="entry name" value="SULPHUR TRANSPORT DOMAIN-CONTAINING PROTEIN"/>
    <property type="match status" value="1"/>
</dbReference>
<dbReference type="Pfam" id="PF04143">
    <property type="entry name" value="Sulf_transp"/>
    <property type="match status" value="1"/>
</dbReference>
<feature type="transmembrane region" description="Helical" evidence="9">
    <location>
        <begin position="20"/>
        <end position="37"/>
    </location>
</feature>
<dbReference type="GO" id="GO:0005886">
    <property type="term" value="C:plasma membrane"/>
    <property type="evidence" value="ECO:0007669"/>
    <property type="project" value="UniProtKB-SubCell"/>
</dbReference>
<evidence type="ECO:0000256" key="3">
    <source>
        <dbReference type="ARBA" id="ARBA00022475"/>
    </source>
</evidence>
<keyword evidence="7 9" id="KW-0472">Membrane</keyword>
<evidence type="ECO:0000313" key="11">
    <source>
        <dbReference type="Proteomes" id="UP000000321"/>
    </source>
</evidence>
<comment type="subcellular location">
    <subcellularLocation>
        <location evidence="1">Cell inner membrane</location>
        <topology evidence="1">Multi-pass membrane protein</topology>
    </subcellularLocation>
</comment>
<reference evidence="10 11" key="1">
    <citation type="journal article" date="2008" name="Appl. Environ. Microbiol.">
        <title>Genomic insights into Mn(II) oxidation by the marine alphaproteobacterium Aurantimonas sp. strain SI85-9A1.</title>
        <authorList>
            <person name="Dick G.J."/>
            <person name="Podell S."/>
            <person name="Johnson H.A."/>
            <person name="Rivera-Espinoza Y."/>
            <person name="Bernier-Latmani R."/>
            <person name="McCarthy J.K."/>
            <person name="Torpey J.W."/>
            <person name="Clement B.G."/>
            <person name="Gaasterland T."/>
            <person name="Tebo B.M."/>
        </authorList>
    </citation>
    <scope>NUCLEOTIDE SEQUENCE [LARGE SCALE GENOMIC DNA]</scope>
    <source>
        <strain evidence="10 11">SI85-9A1</strain>
    </source>
</reference>
<dbReference type="BioCyc" id="AURANTIMONAS:SI859A1_01998-MONOMER"/>
<protein>
    <submittedName>
        <fullName evidence="10">Conserved hypothetical membrane protein</fullName>
    </submittedName>
</protein>
<keyword evidence="6 9" id="KW-1133">Transmembrane helix</keyword>
<evidence type="ECO:0000313" key="10">
    <source>
        <dbReference type="EMBL" id="EAS51185.1"/>
    </source>
</evidence>
<feature type="transmembrane region" description="Helical" evidence="9">
    <location>
        <begin position="309"/>
        <end position="331"/>
    </location>
</feature>
<feature type="transmembrane region" description="Helical" evidence="9">
    <location>
        <begin position="337"/>
        <end position="360"/>
    </location>
</feature>
<feature type="transmembrane region" description="Helical" evidence="9">
    <location>
        <begin position="58"/>
        <end position="79"/>
    </location>
</feature>
<dbReference type="EMBL" id="AAPJ01000001">
    <property type="protein sequence ID" value="EAS51185.1"/>
    <property type="molecule type" value="Genomic_DNA"/>
</dbReference>